<dbReference type="InterPro" id="IPR001173">
    <property type="entry name" value="Glyco_trans_2-like"/>
</dbReference>
<evidence type="ECO:0000313" key="10">
    <source>
        <dbReference type="EMBL" id="MBG3876436.1"/>
    </source>
</evidence>
<sequence length="320" mass="35812">MTSQIVSVCMVFENDAAIAADVVHELHATLSARFENFEILAVDNGSTDDTVSRLMTATAPLDNIRILILAKQYDIEIASFAALENAIGDYVVLFEPRTDPCHVAPLLVAKCMEGHDLVSGKAEDRCDDTGWRPLFSALFRNLGRLSGVHNLQDVWSSCFCFNRTTLNAIIQIKDKVRSLRFISAEIGHTRAMVPYRRAPRSDARSRFWTKLSSGVGVIFASSDRPLRIMNIATLLLSLGNFLYIFYVGIFYLFKTDTPQGWTSTSMVLASTFAILSLALCVLGEYQLLIYKEARKGPLYHIAREVDRSHMFEKISARNVV</sequence>
<keyword evidence="2" id="KW-0328">Glycosyltransferase</keyword>
<evidence type="ECO:0000256" key="4">
    <source>
        <dbReference type="ARBA" id="ARBA00022692"/>
    </source>
</evidence>
<feature type="domain" description="Glycosyltransferase 2-like" evidence="9">
    <location>
        <begin position="7"/>
        <end position="163"/>
    </location>
</feature>
<name>A0ABS0J398_9BACT</name>
<dbReference type="Pfam" id="PF00535">
    <property type="entry name" value="Glycos_transf_2"/>
    <property type="match status" value="1"/>
</dbReference>
<evidence type="ECO:0000256" key="8">
    <source>
        <dbReference type="SAM" id="Phobius"/>
    </source>
</evidence>
<keyword evidence="11" id="KW-1185">Reference proteome</keyword>
<keyword evidence="4 8" id="KW-0812">Transmembrane</keyword>
<dbReference type="InterPro" id="IPR029044">
    <property type="entry name" value="Nucleotide-diphossugar_trans"/>
</dbReference>
<dbReference type="Proteomes" id="UP001194469">
    <property type="component" value="Unassembled WGS sequence"/>
</dbReference>
<evidence type="ECO:0000256" key="3">
    <source>
        <dbReference type="ARBA" id="ARBA00022679"/>
    </source>
</evidence>
<evidence type="ECO:0000256" key="1">
    <source>
        <dbReference type="ARBA" id="ARBA00022475"/>
    </source>
</evidence>
<keyword evidence="1" id="KW-1003">Cell membrane</keyword>
<keyword evidence="5" id="KW-0448">Lipopolysaccharide biosynthesis</keyword>
<dbReference type="EMBL" id="VRYY01000111">
    <property type="protein sequence ID" value="MBG3876436.1"/>
    <property type="molecule type" value="Genomic_DNA"/>
</dbReference>
<evidence type="ECO:0000256" key="5">
    <source>
        <dbReference type="ARBA" id="ARBA00022985"/>
    </source>
</evidence>
<dbReference type="RefSeq" id="WP_196608583.1">
    <property type="nucleotide sequence ID" value="NZ_VRYY01000111.1"/>
</dbReference>
<gene>
    <name evidence="10" type="ORF">FVW20_05180</name>
</gene>
<evidence type="ECO:0000256" key="6">
    <source>
        <dbReference type="ARBA" id="ARBA00022989"/>
    </source>
</evidence>
<keyword evidence="7 8" id="KW-0472">Membrane</keyword>
<accession>A0ABS0J398</accession>
<protein>
    <submittedName>
        <fullName evidence="10">Glycosyltransferase</fullName>
    </submittedName>
</protein>
<dbReference type="PANTHER" id="PTHR48090:SF3">
    <property type="entry name" value="UNDECAPRENYL-PHOSPHATE 4-DEOXY-4-FORMAMIDO-L-ARABINOSE TRANSFERASE"/>
    <property type="match status" value="1"/>
</dbReference>
<evidence type="ECO:0000256" key="7">
    <source>
        <dbReference type="ARBA" id="ARBA00023136"/>
    </source>
</evidence>
<organism evidence="10 11">
    <name type="scientific">Nitratidesulfovibrio oxamicus</name>
    <dbReference type="NCBI Taxonomy" id="32016"/>
    <lineage>
        <taxon>Bacteria</taxon>
        <taxon>Pseudomonadati</taxon>
        <taxon>Thermodesulfobacteriota</taxon>
        <taxon>Desulfovibrionia</taxon>
        <taxon>Desulfovibrionales</taxon>
        <taxon>Desulfovibrionaceae</taxon>
        <taxon>Nitratidesulfovibrio</taxon>
    </lineage>
</organism>
<dbReference type="PANTHER" id="PTHR48090">
    <property type="entry name" value="UNDECAPRENYL-PHOSPHATE 4-DEOXY-4-FORMAMIDO-L-ARABINOSE TRANSFERASE-RELATED"/>
    <property type="match status" value="1"/>
</dbReference>
<comment type="caution">
    <text evidence="10">The sequence shown here is derived from an EMBL/GenBank/DDBJ whole genome shotgun (WGS) entry which is preliminary data.</text>
</comment>
<proteinExistence type="predicted"/>
<evidence type="ECO:0000313" key="11">
    <source>
        <dbReference type="Proteomes" id="UP001194469"/>
    </source>
</evidence>
<feature type="transmembrane region" description="Helical" evidence="8">
    <location>
        <begin position="265"/>
        <end position="285"/>
    </location>
</feature>
<evidence type="ECO:0000259" key="9">
    <source>
        <dbReference type="Pfam" id="PF00535"/>
    </source>
</evidence>
<dbReference type="InterPro" id="IPR050256">
    <property type="entry name" value="Glycosyltransferase_2"/>
</dbReference>
<evidence type="ECO:0000256" key="2">
    <source>
        <dbReference type="ARBA" id="ARBA00022676"/>
    </source>
</evidence>
<dbReference type="Gene3D" id="3.90.550.10">
    <property type="entry name" value="Spore Coat Polysaccharide Biosynthesis Protein SpsA, Chain A"/>
    <property type="match status" value="1"/>
</dbReference>
<keyword evidence="6 8" id="KW-1133">Transmembrane helix</keyword>
<dbReference type="SUPFAM" id="SSF53448">
    <property type="entry name" value="Nucleotide-diphospho-sugar transferases"/>
    <property type="match status" value="1"/>
</dbReference>
<feature type="transmembrane region" description="Helical" evidence="8">
    <location>
        <begin position="231"/>
        <end position="253"/>
    </location>
</feature>
<keyword evidence="3" id="KW-0808">Transferase</keyword>
<reference evidence="10 11" key="1">
    <citation type="submission" date="2019-08" db="EMBL/GenBank/DDBJ databases">
        <authorList>
            <person name="Luo N."/>
        </authorList>
    </citation>
    <scope>NUCLEOTIDE SEQUENCE [LARGE SCALE GENOMIC DNA]</scope>
    <source>
        <strain evidence="10 11">NCIMB 9442</strain>
    </source>
</reference>